<proteinExistence type="inferred from homology"/>
<protein>
    <submittedName>
        <fullName evidence="6">Amino acid/amide ABC transporter substrate-binding protein (HAAT family)</fullName>
    </submittedName>
</protein>
<comment type="caution">
    <text evidence="6">The sequence shown here is derived from an EMBL/GenBank/DDBJ whole genome shotgun (WGS) entry which is preliminary data.</text>
</comment>
<feature type="signal peptide" evidence="4">
    <location>
        <begin position="1"/>
        <end position="20"/>
    </location>
</feature>
<dbReference type="EMBL" id="SOCP01000002">
    <property type="protein sequence ID" value="TDV56519.1"/>
    <property type="molecule type" value="Genomic_DNA"/>
</dbReference>
<dbReference type="Gene3D" id="3.40.50.2300">
    <property type="match status" value="2"/>
</dbReference>
<dbReference type="InterPro" id="IPR028082">
    <property type="entry name" value="Peripla_BP_I"/>
</dbReference>
<evidence type="ECO:0000259" key="5">
    <source>
        <dbReference type="Pfam" id="PF13458"/>
    </source>
</evidence>
<dbReference type="CDD" id="cd06343">
    <property type="entry name" value="PBP1_ABC_ligand_binding-like"/>
    <property type="match status" value="1"/>
</dbReference>
<dbReference type="AlphaFoldDB" id="A0A4R7W3K2"/>
<evidence type="ECO:0000313" key="6">
    <source>
        <dbReference type="EMBL" id="TDV56519.1"/>
    </source>
</evidence>
<dbReference type="Pfam" id="PF13458">
    <property type="entry name" value="Peripla_BP_6"/>
    <property type="match status" value="1"/>
</dbReference>
<comment type="similarity">
    <text evidence="1">Belongs to the leucine-binding protein family.</text>
</comment>
<accession>A0A4R7W3K2</accession>
<dbReference type="PROSITE" id="PS51257">
    <property type="entry name" value="PROKAR_LIPOPROTEIN"/>
    <property type="match status" value="1"/>
</dbReference>
<evidence type="ECO:0000256" key="2">
    <source>
        <dbReference type="ARBA" id="ARBA00022729"/>
    </source>
</evidence>
<dbReference type="Proteomes" id="UP000294927">
    <property type="component" value="Unassembled WGS sequence"/>
</dbReference>
<organism evidence="6 7">
    <name type="scientific">Actinophytocola oryzae</name>
    <dbReference type="NCBI Taxonomy" id="502181"/>
    <lineage>
        <taxon>Bacteria</taxon>
        <taxon>Bacillati</taxon>
        <taxon>Actinomycetota</taxon>
        <taxon>Actinomycetes</taxon>
        <taxon>Pseudonocardiales</taxon>
        <taxon>Pseudonocardiaceae</taxon>
    </lineage>
</organism>
<evidence type="ECO:0000256" key="3">
    <source>
        <dbReference type="SAM" id="MobiDB-lite"/>
    </source>
</evidence>
<name>A0A4R7W3K2_9PSEU</name>
<evidence type="ECO:0000256" key="1">
    <source>
        <dbReference type="ARBA" id="ARBA00010062"/>
    </source>
</evidence>
<evidence type="ECO:0000313" key="7">
    <source>
        <dbReference type="Proteomes" id="UP000294927"/>
    </source>
</evidence>
<dbReference type="SUPFAM" id="SSF53822">
    <property type="entry name" value="Periplasmic binding protein-like I"/>
    <property type="match status" value="1"/>
</dbReference>
<dbReference type="InterPro" id="IPR028081">
    <property type="entry name" value="Leu-bd"/>
</dbReference>
<dbReference type="RefSeq" id="WP_166663976.1">
    <property type="nucleotide sequence ID" value="NZ_SOCP01000002.1"/>
</dbReference>
<feature type="domain" description="Leucine-binding protein" evidence="5">
    <location>
        <begin position="49"/>
        <end position="377"/>
    </location>
</feature>
<dbReference type="PANTHER" id="PTHR47235">
    <property type="entry name" value="BLR6548 PROTEIN"/>
    <property type="match status" value="1"/>
</dbReference>
<keyword evidence="7" id="KW-1185">Reference proteome</keyword>
<gene>
    <name evidence="6" type="ORF">CLV71_102586</name>
</gene>
<dbReference type="PANTHER" id="PTHR47235:SF1">
    <property type="entry name" value="BLR6548 PROTEIN"/>
    <property type="match status" value="1"/>
</dbReference>
<feature type="chain" id="PRO_5038861551" evidence="4">
    <location>
        <begin position="21"/>
        <end position="417"/>
    </location>
</feature>
<evidence type="ECO:0000256" key="4">
    <source>
        <dbReference type="SAM" id="SignalP"/>
    </source>
</evidence>
<feature type="region of interest" description="Disordered" evidence="3">
    <location>
        <begin position="23"/>
        <end position="42"/>
    </location>
</feature>
<keyword evidence="2 4" id="KW-0732">Signal</keyword>
<sequence length="417" mass="44164">MRRLRNGAILVIAAALTLTACGRSDDSDSGAGSGGGGTVKADPGITDTTVKLGAFTPLSGSGTVASAATKGSAAYFDYLNAEKGGVKFGDGKTRKIEYTTYDSQANPATALQLTRKLVEEDKVFALYGSNGTTPNLAVREYLNQKKVPQLFLVGGASAFGTEHDKYPWTMPWQLDYISQGKAMAQYLIKQKPDAKIAVIFQNDDYGKDYYAGFKQGLGDKADQIVKDASYEATDATVNRQVSILKDSGADTLADFSIDKFTTQIITQITQLGWAPTHLLGSSGTAVVPASGDAGKGIISTAYLKVTTDPAEANDPAVLSYKDIIGKYGEAGIKADDQGVVYGVAAAQSLVSVLQHTKAPTRQALMDAAKSIDGFAPPMLIKGITLKTGPDDYFPIQQSQIRVFDGKTWQFQGSVLGD</sequence>
<reference evidence="6 7" key="1">
    <citation type="submission" date="2019-03" db="EMBL/GenBank/DDBJ databases">
        <title>Genomic Encyclopedia of Archaeal and Bacterial Type Strains, Phase II (KMG-II): from individual species to whole genera.</title>
        <authorList>
            <person name="Goeker M."/>
        </authorList>
    </citation>
    <scope>NUCLEOTIDE SEQUENCE [LARGE SCALE GENOMIC DNA]</scope>
    <source>
        <strain evidence="6 7">DSM 45499</strain>
    </source>
</reference>